<feature type="region of interest" description="Disordered" evidence="1">
    <location>
        <begin position="635"/>
        <end position="679"/>
    </location>
</feature>
<accession>A0A9W8Y568</accession>
<keyword evidence="3" id="KW-1185">Reference proteome</keyword>
<name>A0A9W8Y568_9PLEO</name>
<dbReference type="EMBL" id="JAPEUY010000011">
    <property type="protein sequence ID" value="KAJ4368035.1"/>
    <property type="molecule type" value="Genomic_DNA"/>
</dbReference>
<evidence type="ECO:0000313" key="3">
    <source>
        <dbReference type="Proteomes" id="UP001140560"/>
    </source>
</evidence>
<protein>
    <submittedName>
        <fullName evidence="2">Uncharacterized protein</fullName>
    </submittedName>
</protein>
<feature type="region of interest" description="Disordered" evidence="1">
    <location>
        <begin position="222"/>
        <end position="243"/>
    </location>
</feature>
<feature type="region of interest" description="Disordered" evidence="1">
    <location>
        <begin position="286"/>
        <end position="305"/>
    </location>
</feature>
<feature type="compositionally biased region" description="Basic and acidic residues" evidence="1">
    <location>
        <begin position="657"/>
        <end position="679"/>
    </location>
</feature>
<dbReference type="AlphaFoldDB" id="A0A9W8Y568"/>
<evidence type="ECO:0000313" key="2">
    <source>
        <dbReference type="EMBL" id="KAJ4368035.1"/>
    </source>
</evidence>
<feature type="region of interest" description="Disordered" evidence="1">
    <location>
        <begin position="487"/>
        <end position="516"/>
    </location>
</feature>
<dbReference type="Proteomes" id="UP001140560">
    <property type="component" value="Unassembled WGS sequence"/>
</dbReference>
<proteinExistence type="predicted"/>
<evidence type="ECO:0000256" key="1">
    <source>
        <dbReference type="SAM" id="MobiDB-lite"/>
    </source>
</evidence>
<feature type="compositionally biased region" description="Polar residues" evidence="1">
    <location>
        <begin position="503"/>
        <end position="513"/>
    </location>
</feature>
<feature type="region of interest" description="Disordered" evidence="1">
    <location>
        <begin position="1"/>
        <end position="23"/>
    </location>
</feature>
<gene>
    <name evidence="2" type="ORF">N0V83_006390</name>
</gene>
<feature type="compositionally biased region" description="Pro residues" evidence="1">
    <location>
        <begin position="641"/>
        <end position="650"/>
    </location>
</feature>
<dbReference type="OrthoDB" id="3801063at2759"/>
<reference evidence="2" key="1">
    <citation type="submission" date="2022-10" db="EMBL/GenBank/DDBJ databases">
        <title>Tapping the CABI collections for fungal endophytes: first genome assemblies for Collariella, Neodidymelliopsis, Ascochyta clinopodiicola, Didymella pomorum, Didymosphaeria variabile, Neocosmospora piperis and Neocucurbitaria cava.</title>
        <authorList>
            <person name="Hill R."/>
        </authorList>
    </citation>
    <scope>NUCLEOTIDE SEQUENCE</scope>
    <source>
        <strain evidence="2">IMI 356814</strain>
    </source>
</reference>
<comment type="caution">
    <text evidence="2">The sequence shown here is derived from an EMBL/GenBank/DDBJ whole genome shotgun (WGS) entry which is preliminary data.</text>
</comment>
<sequence>MASPSPSSQEAQEAPDNSDQYQFDQAGRPTRMIWNNDPVGAANYRHRVKFPPHVDPNIDPTIAQVVARREDHIADMIQAVYDLSTAKDGPRYEGRALFTRGGVGSICVPDVEAACRALFEQILHQCRVGWTAHQNMDRLVRTKDKTVGDDMTSNCERRITNSIRALRDWKSVCKEVVYQDEKIANLANAPLTVHRDKTNQQGANEAKKRTKEKEQNALIALENRGKSPTEAAQSPAPPKPVVKNARAKRGRGAQQTIVAPTNTNIAPKTTGNEIVDLTLDQIPGVQRAGARRGARESPDILESPIPHDYSYHHQNEALARPPAHSTFTPVEAPFGGVRHNQQRYAPNAQHFDNGPYSPIFSADLISSDLTYGPVDPDQHYANSQARAPSAYMYHGQRLAPQTEVLQHPQYAEVHQSMHAYAPSGFYPVGRMGCAPDTPLRYAPAPRQVAQPPLHQHRTYRPETSNANQEVHNYARRSLGGASNAATAWVDDLSPPTPQKKTSETSAPTASCSRRTAPLERIAQQEVRRQLQSARTHDQAASIDELRDIGTGDELTRFRASHRPTAYRAIAPKPTNRTAAAIVPFQMAPELFSSTPSDSSDSLPAGPSSAPVRLAANAVLGAAPIPLALFARSPAAAAAAPVPRPLAPAPPSRGTKRARADEDLLDETRPNTPESKRRRE</sequence>
<organism evidence="2 3">
    <name type="scientific">Neocucurbitaria cava</name>
    <dbReference type="NCBI Taxonomy" id="798079"/>
    <lineage>
        <taxon>Eukaryota</taxon>
        <taxon>Fungi</taxon>
        <taxon>Dikarya</taxon>
        <taxon>Ascomycota</taxon>
        <taxon>Pezizomycotina</taxon>
        <taxon>Dothideomycetes</taxon>
        <taxon>Pleosporomycetidae</taxon>
        <taxon>Pleosporales</taxon>
        <taxon>Pleosporineae</taxon>
        <taxon>Cucurbitariaceae</taxon>
        <taxon>Neocucurbitaria</taxon>
    </lineage>
</organism>